<evidence type="ECO:0000313" key="2">
    <source>
        <dbReference type="Proteomes" id="UP000012040"/>
    </source>
</evidence>
<gene>
    <name evidence="1" type="ORF">A11Q_93</name>
</gene>
<reference evidence="1 2" key="1">
    <citation type="journal article" date="2013" name="ISME J.">
        <title>By their genes ye shall know them: genomic signatures of predatory bacteria.</title>
        <authorList>
            <person name="Pasternak Z."/>
            <person name="Pietrokovski S."/>
            <person name="Rotem O."/>
            <person name="Gophna U."/>
            <person name="Lurie-Weinberger M.N."/>
            <person name="Jurkevitch E."/>
        </authorList>
    </citation>
    <scope>NUCLEOTIDE SEQUENCE [LARGE SCALE GENOMIC DNA]</scope>
    <source>
        <strain evidence="1 2">JSS</strain>
    </source>
</reference>
<proteinExistence type="predicted"/>
<dbReference type="STRING" id="1184267.A11Q_93"/>
<keyword evidence="2" id="KW-1185">Reference proteome</keyword>
<dbReference type="AlphaFoldDB" id="M4V550"/>
<dbReference type="Proteomes" id="UP000012040">
    <property type="component" value="Chromosome"/>
</dbReference>
<dbReference type="KEGG" id="bex:A11Q_93"/>
<protein>
    <submittedName>
        <fullName evidence="1">Uncharacterized protein</fullName>
    </submittedName>
</protein>
<organism evidence="1 2">
    <name type="scientific">Pseudobdellovibrio exovorus JSS</name>
    <dbReference type="NCBI Taxonomy" id="1184267"/>
    <lineage>
        <taxon>Bacteria</taxon>
        <taxon>Pseudomonadati</taxon>
        <taxon>Bdellovibrionota</taxon>
        <taxon>Bdellovibrionia</taxon>
        <taxon>Bdellovibrionales</taxon>
        <taxon>Pseudobdellovibrionaceae</taxon>
        <taxon>Pseudobdellovibrio</taxon>
    </lineage>
</organism>
<dbReference type="EMBL" id="CP003537">
    <property type="protein sequence ID" value="AGH94313.1"/>
    <property type="molecule type" value="Genomic_DNA"/>
</dbReference>
<accession>M4V550</accession>
<sequence length="134" mass="15232">MIGLILVDSLSSINNSIAEQVACKLYDRGQRVFFTSHIQLSPLMENLSSYLQIPATSFHPTDALDLSCISPLWIDQFSYIINCTHNSDLVFSWLPQFIHFYSLPTSPLKEKLPDWLNQIVSESDVRIRAPFSPS</sequence>
<name>M4V550_9BACT</name>
<evidence type="ECO:0000313" key="1">
    <source>
        <dbReference type="EMBL" id="AGH94313.1"/>
    </source>
</evidence>
<dbReference type="HOGENOM" id="CLU_1892075_0_0_7"/>